<evidence type="ECO:0000256" key="7">
    <source>
        <dbReference type="ARBA" id="ARBA00022801"/>
    </source>
</evidence>
<evidence type="ECO:0000256" key="11">
    <source>
        <dbReference type="ARBA" id="ARBA00023136"/>
    </source>
</evidence>
<keyword evidence="12 17" id="KW-0046">Antibiotic resistance</keyword>
<dbReference type="OrthoDB" id="9808289at2"/>
<evidence type="ECO:0000313" key="19">
    <source>
        <dbReference type="Proteomes" id="UP000294513"/>
    </source>
</evidence>
<dbReference type="NCBIfam" id="NF001392">
    <property type="entry name" value="PRK00281.2-1"/>
    <property type="match status" value="1"/>
</dbReference>
<reference evidence="18 19" key="1">
    <citation type="submission" date="2019-03" db="EMBL/GenBank/DDBJ databases">
        <title>Draft genome sequences of novel Actinobacteria.</title>
        <authorList>
            <person name="Sahin N."/>
            <person name="Ay H."/>
            <person name="Saygin H."/>
        </authorList>
    </citation>
    <scope>NUCLEOTIDE SEQUENCE [LARGE SCALE GENOMIC DNA]</scope>
    <source>
        <strain evidence="18 19">H3C3</strain>
    </source>
</reference>
<feature type="transmembrane region" description="Helical" evidence="17">
    <location>
        <begin position="186"/>
        <end position="204"/>
    </location>
</feature>
<gene>
    <name evidence="17" type="primary">uppP</name>
    <name evidence="18" type="ORF">E1298_25070</name>
</gene>
<comment type="function">
    <text evidence="17">Catalyzes the dephosphorylation of undecaprenyl diphosphate (UPP). Confers resistance to bacitracin.</text>
</comment>
<feature type="transmembrane region" description="Helical" evidence="17">
    <location>
        <begin position="250"/>
        <end position="271"/>
    </location>
</feature>
<name>A0A4V2YVB9_9ACTN</name>
<evidence type="ECO:0000256" key="1">
    <source>
        <dbReference type="ARBA" id="ARBA00004651"/>
    </source>
</evidence>
<evidence type="ECO:0000256" key="12">
    <source>
        <dbReference type="ARBA" id="ARBA00023251"/>
    </source>
</evidence>
<dbReference type="GO" id="GO:0046677">
    <property type="term" value="P:response to antibiotic"/>
    <property type="evidence" value="ECO:0007669"/>
    <property type="project" value="UniProtKB-UniRule"/>
</dbReference>
<evidence type="ECO:0000256" key="10">
    <source>
        <dbReference type="ARBA" id="ARBA00022989"/>
    </source>
</evidence>
<keyword evidence="7 17" id="KW-0378">Hydrolase</keyword>
<dbReference type="GO" id="GO:0050380">
    <property type="term" value="F:undecaprenyl-diphosphatase activity"/>
    <property type="evidence" value="ECO:0007669"/>
    <property type="project" value="UniProtKB-UniRule"/>
</dbReference>
<organism evidence="18 19">
    <name type="scientific">Actinomadura rubrisoli</name>
    <dbReference type="NCBI Taxonomy" id="2530368"/>
    <lineage>
        <taxon>Bacteria</taxon>
        <taxon>Bacillati</taxon>
        <taxon>Actinomycetota</taxon>
        <taxon>Actinomycetes</taxon>
        <taxon>Streptosporangiales</taxon>
        <taxon>Thermomonosporaceae</taxon>
        <taxon>Actinomadura</taxon>
    </lineage>
</organism>
<evidence type="ECO:0000256" key="4">
    <source>
        <dbReference type="ARBA" id="ARBA00021581"/>
    </source>
</evidence>
<feature type="transmembrane region" description="Helical" evidence="17">
    <location>
        <begin position="216"/>
        <end position="238"/>
    </location>
</feature>
<comment type="caution">
    <text evidence="18">The sequence shown here is derived from an EMBL/GenBank/DDBJ whole genome shotgun (WGS) entry which is preliminary data.</text>
</comment>
<accession>A0A4V2YVB9</accession>
<comment type="subcellular location">
    <subcellularLocation>
        <location evidence="1 17">Cell membrane</location>
        <topology evidence="1 17">Multi-pass membrane protein</topology>
    </subcellularLocation>
</comment>
<dbReference type="GO" id="GO:0008360">
    <property type="term" value="P:regulation of cell shape"/>
    <property type="evidence" value="ECO:0007669"/>
    <property type="project" value="UniProtKB-KW"/>
</dbReference>
<dbReference type="EC" id="3.6.1.27" evidence="3 17"/>
<dbReference type="Proteomes" id="UP000294513">
    <property type="component" value="Unassembled WGS sequence"/>
</dbReference>
<feature type="transmembrane region" description="Helical" evidence="17">
    <location>
        <begin position="117"/>
        <end position="138"/>
    </location>
</feature>
<dbReference type="AlphaFoldDB" id="A0A4V2YVB9"/>
<dbReference type="HAMAP" id="MF_01006">
    <property type="entry name" value="Undec_diphosphatase"/>
    <property type="match status" value="1"/>
</dbReference>
<evidence type="ECO:0000256" key="2">
    <source>
        <dbReference type="ARBA" id="ARBA00010621"/>
    </source>
</evidence>
<proteinExistence type="inferred from homology"/>
<evidence type="ECO:0000256" key="17">
    <source>
        <dbReference type="HAMAP-Rule" id="MF_01006"/>
    </source>
</evidence>
<evidence type="ECO:0000256" key="8">
    <source>
        <dbReference type="ARBA" id="ARBA00022960"/>
    </source>
</evidence>
<keyword evidence="6 17" id="KW-0812">Transmembrane</keyword>
<dbReference type="GO" id="GO:0071555">
    <property type="term" value="P:cell wall organization"/>
    <property type="evidence" value="ECO:0007669"/>
    <property type="project" value="UniProtKB-KW"/>
</dbReference>
<evidence type="ECO:0000256" key="13">
    <source>
        <dbReference type="ARBA" id="ARBA00023316"/>
    </source>
</evidence>
<dbReference type="EMBL" id="SMKU01000145">
    <property type="protein sequence ID" value="TDD80927.1"/>
    <property type="molecule type" value="Genomic_DNA"/>
</dbReference>
<dbReference type="PANTHER" id="PTHR30622:SF4">
    <property type="entry name" value="UNDECAPRENYL-DIPHOSPHATASE"/>
    <property type="match status" value="1"/>
</dbReference>
<dbReference type="PANTHER" id="PTHR30622">
    <property type="entry name" value="UNDECAPRENYL-DIPHOSPHATASE"/>
    <property type="match status" value="1"/>
</dbReference>
<keyword evidence="13 17" id="KW-0961">Cell wall biogenesis/degradation</keyword>
<keyword evidence="8 17" id="KW-0133">Cell shape</keyword>
<dbReference type="InterPro" id="IPR003824">
    <property type="entry name" value="UppP"/>
</dbReference>
<sequence length="272" mass="29704">MNVVEATVLGIVQGLTEFLPISSSGHLLIVPELLNWDDPGAPFTAVIQLGTMAAVIIYFWRDLVRILTTWTKSLWTPDLRPHQDARMGWYIGLGTIPIAVCGLTFKDFIEEPARNLWINSSSLILMGLLLMVAEWAGIRKREVADLNMRDGLLIGAFQCLSLIPGSSRSGSTMTGALFLGYTREAAARYSFLLSIPAVVLSGLFEMRKAFDGSLQLVPTVVATLVSFVVGYACIAWLLKFLTRHSMMVFVYYRVALGGILLGLLAAGSISAT</sequence>
<evidence type="ECO:0000256" key="16">
    <source>
        <dbReference type="ARBA" id="ARBA00047594"/>
    </source>
</evidence>
<protein>
    <recommendedName>
        <fullName evidence="4 17">Undecaprenyl-diphosphatase</fullName>
        <ecNumber evidence="3 17">3.6.1.27</ecNumber>
    </recommendedName>
    <alternativeName>
        <fullName evidence="15 17">Bacitracin resistance protein</fullName>
    </alternativeName>
    <alternativeName>
        <fullName evidence="14 17">Undecaprenyl pyrophosphate phosphatase</fullName>
    </alternativeName>
</protein>
<comment type="catalytic activity">
    <reaction evidence="16 17">
        <text>di-trans,octa-cis-undecaprenyl diphosphate + H2O = di-trans,octa-cis-undecaprenyl phosphate + phosphate + H(+)</text>
        <dbReference type="Rhea" id="RHEA:28094"/>
        <dbReference type="ChEBI" id="CHEBI:15377"/>
        <dbReference type="ChEBI" id="CHEBI:15378"/>
        <dbReference type="ChEBI" id="CHEBI:43474"/>
        <dbReference type="ChEBI" id="CHEBI:58405"/>
        <dbReference type="ChEBI" id="CHEBI:60392"/>
        <dbReference type="EC" id="3.6.1.27"/>
    </reaction>
</comment>
<evidence type="ECO:0000313" key="18">
    <source>
        <dbReference type="EMBL" id="TDD80927.1"/>
    </source>
</evidence>
<dbReference type="Pfam" id="PF02673">
    <property type="entry name" value="BacA"/>
    <property type="match status" value="1"/>
</dbReference>
<evidence type="ECO:0000256" key="15">
    <source>
        <dbReference type="ARBA" id="ARBA00032932"/>
    </source>
</evidence>
<feature type="transmembrane region" description="Helical" evidence="17">
    <location>
        <begin position="150"/>
        <end position="166"/>
    </location>
</feature>
<feature type="transmembrane region" description="Helical" evidence="17">
    <location>
        <begin position="87"/>
        <end position="105"/>
    </location>
</feature>
<evidence type="ECO:0000256" key="3">
    <source>
        <dbReference type="ARBA" id="ARBA00012374"/>
    </source>
</evidence>
<keyword evidence="10 17" id="KW-1133">Transmembrane helix</keyword>
<evidence type="ECO:0000256" key="9">
    <source>
        <dbReference type="ARBA" id="ARBA00022984"/>
    </source>
</evidence>
<dbReference type="NCBIfam" id="TIGR00753">
    <property type="entry name" value="undec_PP_bacA"/>
    <property type="match status" value="1"/>
</dbReference>
<dbReference type="GO" id="GO:0009252">
    <property type="term" value="P:peptidoglycan biosynthetic process"/>
    <property type="evidence" value="ECO:0007669"/>
    <property type="project" value="UniProtKB-KW"/>
</dbReference>
<evidence type="ECO:0000256" key="6">
    <source>
        <dbReference type="ARBA" id="ARBA00022692"/>
    </source>
</evidence>
<feature type="transmembrane region" description="Helical" evidence="17">
    <location>
        <begin position="41"/>
        <end position="60"/>
    </location>
</feature>
<keyword evidence="19" id="KW-1185">Reference proteome</keyword>
<keyword evidence="11 17" id="KW-0472">Membrane</keyword>
<keyword evidence="9 17" id="KW-0573">Peptidoglycan synthesis</keyword>
<dbReference type="RefSeq" id="WP_131897345.1">
    <property type="nucleotide sequence ID" value="NZ_SMKU01000145.1"/>
</dbReference>
<evidence type="ECO:0000256" key="14">
    <source>
        <dbReference type="ARBA" id="ARBA00032707"/>
    </source>
</evidence>
<comment type="similarity">
    <text evidence="2 17">Belongs to the UppP family.</text>
</comment>
<dbReference type="GO" id="GO:0005886">
    <property type="term" value="C:plasma membrane"/>
    <property type="evidence" value="ECO:0007669"/>
    <property type="project" value="UniProtKB-SubCell"/>
</dbReference>
<evidence type="ECO:0000256" key="5">
    <source>
        <dbReference type="ARBA" id="ARBA00022475"/>
    </source>
</evidence>
<keyword evidence="5 17" id="KW-1003">Cell membrane</keyword>
<comment type="miscellaneous">
    <text evidence="17">Bacitracin is thought to be involved in the inhibition of peptidoglycan synthesis by sequestering undecaprenyl diphosphate, thereby reducing the pool of lipid carrier available.</text>
</comment>